<proteinExistence type="predicted"/>
<dbReference type="InterPro" id="IPR003439">
    <property type="entry name" value="ABC_transporter-like_ATP-bd"/>
</dbReference>
<dbReference type="Gene3D" id="2.40.50.100">
    <property type="match status" value="1"/>
</dbReference>
<dbReference type="InterPro" id="IPR047641">
    <property type="entry name" value="ABC_transpr_MalK/UgpC-like"/>
</dbReference>
<dbReference type="InterPro" id="IPR003593">
    <property type="entry name" value="AAA+_ATPase"/>
</dbReference>
<dbReference type="eggNOG" id="COG3842">
    <property type="taxonomic scope" value="Bacteria"/>
</dbReference>
<dbReference type="GO" id="GO:0055052">
    <property type="term" value="C:ATP-binding cassette (ABC) transporter complex, substrate-binding subunit-containing"/>
    <property type="evidence" value="ECO:0007669"/>
    <property type="project" value="TreeGrafter"/>
</dbReference>
<dbReference type="SUPFAM" id="SSF50331">
    <property type="entry name" value="MOP-like"/>
    <property type="match status" value="1"/>
</dbReference>
<dbReference type="PROSITE" id="PS00211">
    <property type="entry name" value="ABC_TRANSPORTER_1"/>
    <property type="match status" value="1"/>
</dbReference>
<dbReference type="InterPro" id="IPR017871">
    <property type="entry name" value="ABC_transporter-like_CS"/>
</dbReference>
<dbReference type="RefSeq" id="WP_027829080.1">
    <property type="nucleotide sequence ID" value="NZ_AUEH01000039.1"/>
</dbReference>
<dbReference type="GO" id="GO:0005524">
    <property type="term" value="F:ATP binding"/>
    <property type="evidence" value="ECO:0007669"/>
    <property type="project" value="UniProtKB-KW"/>
</dbReference>
<gene>
    <name evidence="8" type="ORF">FC91_GL002896</name>
</gene>
<evidence type="ECO:0000256" key="5">
    <source>
        <dbReference type="ARBA" id="ARBA00022967"/>
    </source>
</evidence>
<accession>A0A0R1XAG1</accession>
<evidence type="ECO:0000256" key="6">
    <source>
        <dbReference type="ARBA" id="ARBA00023136"/>
    </source>
</evidence>
<protein>
    <submittedName>
        <fullName evidence="8">ABC-type sugar transport system, ATPase component</fullName>
    </submittedName>
</protein>
<dbReference type="Gene3D" id="3.40.50.300">
    <property type="entry name" value="P-loop containing nucleotide triphosphate hydrolases"/>
    <property type="match status" value="1"/>
</dbReference>
<reference evidence="8 9" key="1">
    <citation type="journal article" date="2015" name="Genome Announc.">
        <title>Expanding the biotechnology potential of lactobacilli through comparative genomics of 213 strains and associated genera.</title>
        <authorList>
            <person name="Sun Z."/>
            <person name="Harris H.M."/>
            <person name="McCann A."/>
            <person name="Guo C."/>
            <person name="Argimon S."/>
            <person name="Zhang W."/>
            <person name="Yang X."/>
            <person name="Jeffery I.B."/>
            <person name="Cooney J.C."/>
            <person name="Kagawa T.F."/>
            <person name="Liu W."/>
            <person name="Song Y."/>
            <person name="Salvetti E."/>
            <person name="Wrobel A."/>
            <person name="Rasinkangas P."/>
            <person name="Parkhill J."/>
            <person name="Rea M.C."/>
            <person name="O'Sullivan O."/>
            <person name="Ritari J."/>
            <person name="Douillard F.P."/>
            <person name="Paul Ross R."/>
            <person name="Yang R."/>
            <person name="Briner A.E."/>
            <person name="Felis G.E."/>
            <person name="de Vos W.M."/>
            <person name="Barrangou R."/>
            <person name="Klaenhammer T.R."/>
            <person name="Caufield P.W."/>
            <person name="Cui Y."/>
            <person name="Zhang H."/>
            <person name="O'Toole P.W."/>
        </authorList>
    </citation>
    <scope>NUCLEOTIDE SEQUENCE [LARGE SCALE GENOMIC DNA]</scope>
    <source>
        <strain evidence="8 9">DSM 16991</strain>
    </source>
</reference>
<dbReference type="EMBL" id="AZFW01000067">
    <property type="protein sequence ID" value="KRM26653.1"/>
    <property type="molecule type" value="Genomic_DNA"/>
</dbReference>
<dbReference type="PANTHER" id="PTHR43875">
    <property type="entry name" value="MALTODEXTRIN IMPORT ATP-BINDING PROTEIN MSMX"/>
    <property type="match status" value="1"/>
</dbReference>
<keyword evidence="5" id="KW-1278">Translocase</keyword>
<feature type="domain" description="ABC transporter" evidence="7">
    <location>
        <begin position="3"/>
        <end position="233"/>
    </location>
</feature>
<comment type="caution">
    <text evidence="8">The sequence shown here is derived from an EMBL/GenBank/DDBJ whole genome shotgun (WGS) entry which is preliminary data.</text>
</comment>
<keyword evidence="6" id="KW-0472">Membrane</keyword>
<evidence type="ECO:0000256" key="4">
    <source>
        <dbReference type="ARBA" id="ARBA00022840"/>
    </source>
</evidence>
<evidence type="ECO:0000256" key="3">
    <source>
        <dbReference type="ARBA" id="ARBA00022741"/>
    </source>
</evidence>
<dbReference type="InterPro" id="IPR008995">
    <property type="entry name" value="Mo/tungstate-bd_C_term_dom"/>
</dbReference>
<evidence type="ECO:0000313" key="8">
    <source>
        <dbReference type="EMBL" id="KRM26653.1"/>
    </source>
</evidence>
<dbReference type="GO" id="GO:0140359">
    <property type="term" value="F:ABC-type transporter activity"/>
    <property type="evidence" value="ECO:0007669"/>
    <property type="project" value="UniProtKB-ARBA"/>
</dbReference>
<dbReference type="PROSITE" id="PS50893">
    <property type="entry name" value="ABC_TRANSPORTER_2"/>
    <property type="match status" value="1"/>
</dbReference>
<dbReference type="SMART" id="SM00382">
    <property type="entry name" value="AAA"/>
    <property type="match status" value="1"/>
</dbReference>
<evidence type="ECO:0000256" key="2">
    <source>
        <dbReference type="ARBA" id="ARBA00022475"/>
    </source>
</evidence>
<evidence type="ECO:0000259" key="7">
    <source>
        <dbReference type="PROSITE" id="PS50893"/>
    </source>
</evidence>
<keyword evidence="1" id="KW-0813">Transport</keyword>
<evidence type="ECO:0000256" key="1">
    <source>
        <dbReference type="ARBA" id="ARBA00022448"/>
    </source>
</evidence>
<dbReference type="PANTHER" id="PTHR43875:SF15">
    <property type="entry name" value="TREHALOSE IMPORT ATP-BINDING PROTEIN SUGC"/>
    <property type="match status" value="1"/>
</dbReference>
<dbReference type="FunFam" id="3.40.50.300:FF:000042">
    <property type="entry name" value="Maltose/maltodextrin ABC transporter, ATP-binding protein"/>
    <property type="match status" value="1"/>
</dbReference>
<dbReference type="InterPro" id="IPR027417">
    <property type="entry name" value="P-loop_NTPase"/>
</dbReference>
<keyword evidence="2" id="KW-1003">Cell membrane</keyword>
<evidence type="ECO:0000313" key="9">
    <source>
        <dbReference type="Proteomes" id="UP000050949"/>
    </source>
</evidence>
<keyword evidence="8" id="KW-0762">Sugar transport</keyword>
<keyword evidence="3" id="KW-0547">Nucleotide-binding</keyword>
<dbReference type="OrthoDB" id="9790614at2"/>
<dbReference type="GO" id="GO:0016887">
    <property type="term" value="F:ATP hydrolysis activity"/>
    <property type="evidence" value="ECO:0007669"/>
    <property type="project" value="InterPro"/>
</dbReference>
<name>A0A0R1XAG1_9LACO</name>
<keyword evidence="4" id="KW-0067">ATP-binding</keyword>
<dbReference type="Pfam" id="PF00005">
    <property type="entry name" value="ABC_tran"/>
    <property type="match status" value="1"/>
</dbReference>
<dbReference type="Proteomes" id="UP000050949">
    <property type="component" value="Unassembled WGS sequence"/>
</dbReference>
<dbReference type="SUPFAM" id="SSF52540">
    <property type="entry name" value="P-loop containing nucleoside triphosphate hydrolases"/>
    <property type="match status" value="1"/>
</dbReference>
<organism evidence="8 9">
    <name type="scientific">Schleiferilactobacillus harbinensis DSM 16991</name>
    <dbReference type="NCBI Taxonomy" id="1122147"/>
    <lineage>
        <taxon>Bacteria</taxon>
        <taxon>Bacillati</taxon>
        <taxon>Bacillota</taxon>
        <taxon>Bacilli</taxon>
        <taxon>Lactobacillales</taxon>
        <taxon>Lactobacillaceae</taxon>
        <taxon>Schleiferilactobacillus</taxon>
    </lineage>
</organism>
<dbReference type="PATRIC" id="fig|1122147.4.peg.2983"/>
<dbReference type="AlphaFoldDB" id="A0A0R1XAG1"/>
<sequence>MVIKLAHLSKHYGDTPVLEDIDATIEEGEFYVLVGPSGSGKSTILRIIAGLIPASGGDIYFNDKKVTEAAPKDRHLAMVFQNYALLPFMSVAENIRFGLHNLHLSEAEENDRVADALKMVHLTELADRKPKELSGGQQQRVAVARAIATKANLVLMDEPLSNLDAQLRNEMREELVELHKELKMTLIYVTHDQTEAMTMGERIMVLNDHKVQQVGTPLDLYNHPRNEFVATFIGSPKMNMFTVAVDELGKTATLVMTDEDQRPAVIPLPEPLPAGTYRLGVRPEKIKLSLTSTSAYDVPVQVVNVASLGRASNVTLRNHDIEFIADVAEQFPEDAQAAFVTFPTEAADLHFFAPDTGLAVASPEEKAGVSHGVA</sequence>